<proteinExistence type="predicted"/>
<dbReference type="InterPro" id="IPR001387">
    <property type="entry name" value="Cro/C1-type_HTH"/>
</dbReference>
<comment type="caution">
    <text evidence="4">The sequence shown here is derived from an EMBL/GenBank/DDBJ whole genome shotgun (WGS) entry which is preliminary data.</text>
</comment>
<dbReference type="SUPFAM" id="SSF51182">
    <property type="entry name" value="RmlC-like cupins"/>
    <property type="match status" value="1"/>
</dbReference>
<dbReference type="EMBL" id="JAZHOF010000001">
    <property type="protein sequence ID" value="MEJ8569924.1"/>
    <property type="molecule type" value="Genomic_DNA"/>
</dbReference>
<evidence type="ECO:0000313" key="4">
    <source>
        <dbReference type="EMBL" id="MEJ8569924.1"/>
    </source>
</evidence>
<dbReference type="RefSeq" id="WP_340327667.1">
    <property type="nucleotide sequence ID" value="NZ_JAZHOF010000001.1"/>
</dbReference>
<dbReference type="InterPro" id="IPR014710">
    <property type="entry name" value="RmlC-like_jellyroll"/>
</dbReference>
<dbReference type="PANTHER" id="PTHR46797:SF20">
    <property type="entry name" value="BLR4304 PROTEIN"/>
    <property type="match status" value="1"/>
</dbReference>
<dbReference type="InterPro" id="IPR050807">
    <property type="entry name" value="TransReg_Diox_bact_type"/>
</dbReference>
<feature type="domain" description="HTH cro/C1-type" evidence="3">
    <location>
        <begin position="27"/>
        <end position="81"/>
    </location>
</feature>
<gene>
    <name evidence="4" type="ORF">V3328_00460</name>
</gene>
<dbReference type="GO" id="GO:0003700">
    <property type="term" value="F:DNA-binding transcription factor activity"/>
    <property type="evidence" value="ECO:0007669"/>
    <property type="project" value="TreeGrafter"/>
</dbReference>
<dbReference type="InterPro" id="IPR011051">
    <property type="entry name" value="RmlC_Cupin_sf"/>
</dbReference>
<dbReference type="InterPro" id="IPR013096">
    <property type="entry name" value="Cupin_2"/>
</dbReference>
<evidence type="ECO:0000256" key="1">
    <source>
        <dbReference type="ARBA" id="ARBA00023125"/>
    </source>
</evidence>
<dbReference type="GO" id="GO:0005829">
    <property type="term" value="C:cytosol"/>
    <property type="evidence" value="ECO:0007669"/>
    <property type="project" value="TreeGrafter"/>
</dbReference>
<evidence type="ECO:0000313" key="5">
    <source>
        <dbReference type="Proteomes" id="UP001378188"/>
    </source>
</evidence>
<dbReference type="CDD" id="cd02209">
    <property type="entry name" value="cupin_XRE_C"/>
    <property type="match status" value="1"/>
</dbReference>
<dbReference type="SMART" id="SM00530">
    <property type="entry name" value="HTH_XRE"/>
    <property type="match status" value="1"/>
</dbReference>
<keyword evidence="5" id="KW-1185">Reference proteome</keyword>
<evidence type="ECO:0000259" key="3">
    <source>
        <dbReference type="PROSITE" id="PS50943"/>
    </source>
</evidence>
<dbReference type="AlphaFoldDB" id="A0AAW9R9U1"/>
<dbReference type="SUPFAM" id="SSF47413">
    <property type="entry name" value="lambda repressor-like DNA-binding domains"/>
    <property type="match status" value="1"/>
</dbReference>
<sequence length="220" mass="23585">MAGSEPEAAPDLRAPGMDAEPAFGVQLRGLRRSTGRTLKEVADASGLAVSTVSKIETGRMSPTYDVLLKLVRGLDIDLTTLLNGPKPKPAGVRMGRLDVTRADDRKRHPTGAYVYEPLATGLTLKEMDPTFVTVKARSIEEFGELIRHPGEELVFVLSGEVELHAEFYAPVRLKAGDSVYYDAGMGHAYISVGEEDATILNITAGMNGEGTGISAKRVAE</sequence>
<dbReference type="Gene3D" id="1.10.260.40">
    <property type="entry name" value="lambda repressor-like DNA-binding domains"/>
    <property type="match status" value="1"/>
</dbReference>
<dbReference type="PROSITE" id="PS50943">
    <property type="entry name" value="HTH_CROC1"/>
    <property type="match status" value="1"/>
</dbReference>
<feature type="region of interest" description="Disordered" evidence="2">
    <location>
        <begin position="1"/>
        <end position="20"/>
    </location>
</feature>
<dbReference type="Gene3D" id="2.60.120.10">
    <property type="entry name" value="Jelly Rolls"/>
    <property type="match status" value="1"/>
</dbReference>
<dbReference type="CDD" id="cd00093">
    <property type="entry name" value="HTH_XRE"/>
    <property type="match status" value="1"/>
</dbReference>
<keyword evidence="1" id="KW-0238">DNA-binding</keyword>
<reference evidence="4 5" key="1">
    <citation type="submission" date="2024-02" db="EMBL/GenBank/DDBJ databases">
        <title>Genome analysis and characterization of Microbaculum marinisediminis sp. nov., isolated from marine sediment.</title>
        <authorList>
            <person name="Du Z.-J."/>
            <person name="Ye Y.-Q."/>
            <person name="Zhang Z.-R."/>
            <person name="Yuan S.-M."/>
            <person name="Zhang X.-Y."/>
        </authorList>
    </citation>
    <scope>NUCLEOTIDE SEQUENCE [LARGE SCALE GENOMIC DNA]</scope>
    <source>
        <strain evidence="4 5">SDUM1044001</strain>
    </source>
</reference>
<dbReference type="PANTHER" id="PTHR46797">
    <property type="entry name" value="HTH-TYPE TRANSCRIPTIONAL REGULATOR"/>
    <property type="match status" value="1"/>
</dbReference>
<accession>A0AAW9R9U1</accession>
<evidence type="ECO:0000256" key="2">
    <source>
        <dbReference type="SAM" id="MobiDB-lite"/>
    </source>
</evidence>
<dbReference type="InterPro" id="IPR010982">
    <property type="entry name" value="Lambda_DNA-bd_dom_sf"/>
</dbReference>
<dbReference type="Pfam" id="PF13560">
    <property type="entry name" value="HTH_31"/>
    <property type="match status" value="1"/>
</dbReference>
<dbReference type="Pfam" id="PF07883">
    <property type="entry name" value="Cupin_2"/>
    <property type="match status" value="1"/>
</dbReference>
<organism evidence="4 5">
    <name type="scientific">Microbaculum marinum</name>
    <dbReference type="NCBI Taxonomy" id="1764581"/>
    <lineage>
        <taxon>Bacteria</taxon>
        <taxon>Pseudomonadati</taxon>
        <taxon>Pseudomonadota</taxon>
        <taxon>Alphaproteobacteria</taxon>
        <taxon>Hyphomicrobiales</taxon>
        <taxon>Tepidamorphaceae</taxon>
        <taxon>Microbaculum</taxon>
    </lineage>
</organism>
<name>A0AAW9R9U1_9HYPH</name>
<dbReference type="GO" id="GO:0003677">
    <property type="term" value="F:DNA binding"/>
    <property type="evidence" value="ECO:0007669"/>
    <property type="project" value="UniProtKB-KW"/>
</dbReference>
<dbReference type="Proteomes" id="UP001378188">
    <property type="component" value="Unassembled WGS sequence"/>
</dbReference>
<protein>
    <submittedName>
        <fullName evidence="4">XRE family transcriptional regulator</fullName>
    </submittedName>
</protein>